<evidence type="ECO:0000313" key="3">
    <source>
        <dbReference type="EMBL" id="CDS03301.1"/>
    </source>
</evidence>
<sequence>MIGGLSNRTFLRSMYFDQVSNPGTNQMYNLGLWNACSGTTQSIQTCGKPTQSYNWGNTPDVGTMLPQQYQPAGKHHSMFTALFALCMAGLCLSFLLWILSLPIMLCCARRRLSSSLMSTLTWLNFLTTIGAIIIGLILAISLNKGLSNGWHGVAGNSIWTLLGAMGALLIGSLLFSGSCCLPKPKRRVGDPEMTKPHFGPKPMSYGQQQQPGMMNQQPMGNTTTGPPPGVRPLHIPH</sequence>
<dbReference type="Pfam" id="PF06687">
    <property type="entry name" value="SUR7"/>
    <property type="match status" value="1"/>
</dbReference>
<dbReference type="OrthoDB" id="2327445at2759"/>
<feature type="compositionally biased region" description="Low complexity" evidence="1">
    <location>
        <begin position="206"/>
        <end position="224"/>
    </location>
</feature>
<dbReference type="EMBL" id="LK023313">
    <property type="protein sequence ID" value="CDS03301.1"/>
    <property type="molecule type" value="Genomic_DNA"/>
</dbReference>
<feature type="transmembrane region" description="Helical" evidence="2">
    <location>
        <begin position="120"/>
        <end position="142"/>
    </location>
</feature>
<dbReference type="GO" id="GO:0005886">
    <property type="term" value="C:plasma membrane"/>
    <property type="evidence" value="ECO:0007669"/>
    <property type="project" value="InterPro"/>
</dbReference>
<reference evidence="3" key="1">
    <citation type="journal article" date="2014" name="Genome Announc.">
        <title>De novo whole-genome sequence and genome annotation of Lichtheimia ramosa.</title>
        <authorList>
            <person name="Linde J."/>
            <person name="Schwartze V."/>
            <person name="Binder U."/>
            <person name="Lass-Florl C."/>
            <person name="Voigt K."/>
            <person name="Horn F."/>
        </authorList>
    </citation>
    <scope>NUCLEOTIDE SEQUENCE</scope>
    <source>
        <strain evidence="3">JMRC FSU:6197</strain>
    </source>
</reference>
<feature type="transmembrane region" description="Helical" evidence="2">
    <location>
        <begin position="81"/>
        <end position="108"/>
    </location>
</feature>
<dbReference type="Gene3D" id="1.20.140.150">
    <property type="match status" value="1"/>
</dbReference>
<accession>A0A077W8B6</accession>
<keyword evidence="2" id="KW-0812">Transmembrane</keyword>
<feature type="transmembrane region" description="Helical" evidence="2">
    <location>
        <begin position="157"/>
        <end position="177"/>
    </location>
</feature>
<organism evidence="3">
    <name type="scientific">Lichtheimia ramosa</name>
    <dbReference type="NCBI Taxonomy" id="688394"/>
    <lineage>
        <taxon>Eukaryota</taxon>
        <taxon>Fungi</taxon>
        <taxon>Fungi incertae sedis</taxon>
        <taxon>Mucoromycota</taxon>
        <taxon>Mucoromycotina</taxon>
        <taxon>Mucoromycetes</taxon>
        <taxon>Mucorales</taxon>
        <taxon>Lichtheimiaceae</taxon>
        <taxon>Lichtheimia</taxon>
    </lineage>
</organism>
<dbReference type="InterPro" id="IPR009571">
    <property type="entry name" value="SUR7/Rim9-like_fungi"/>
</dbReference>
<keyword evidence="2" id="KW-0472">Membrane</keyword>
<protein>
    <submittedName>
        <fullName evidence="3">Uncharacterized protein</fullName>
    </submittedName>
</protein>
<gene>
    <name evidence="3" type="ORF">LRAMOSA00703</name>
</gene>
<dbReference type="AlphaFoldDB" id="A0A077W8B6"/>
<name>A0A077W8B6_9FUNG</name>
<proteinExistence type="predicted"/>
<keyword evidence="2" id="KW-1133">Transmembrane helix</keyword>
<evidence type="ECO:0000256" key="1">
    <source>
        <dbReference type="SAM" id="MobiDB-lite"/>
    </source>
</evidence>
<feature type="region of interest" description="Disordered" evidence="1">
    <location>
        <begin position="186"/>
        <end position="237"/>
    </location>
</feature>
<evidence type="ECO:0000256" key="2">
    <source>
        <dbReference type="SAM" id="Phobius"/>
    </source>
</evidence>